<dbReference type="SUPFAM" id="SSF50729">
    <property type="entry name" value="PH domain-like"/>
    <property type="match status" value="1"/>
</dbReference>
<reference evidence="3" key="1">
    <citation type="journal article" date="2018" name="Biotechnol. Bioeng.">
        <title>A reference genome of the Chinese hamster based on a hybrid assembly strategy.</title>
        <authorList>
            <person name="Rupp O."/>
            <person name="MacDonald M.L."/>
            <person name="Li S."/>
            <person name="Dhiman H."/>
            <person name="Polson S."/>
            <person name="Griep S."/>
            <person name="Heffner K."/>
            <person name="Hernandez I."/>
            <person name="Brinkrolf K."/>
            <person name="Jadhav V."/>
            <person name="Samoudi M."/>
            <person name="Hao H."/>
            <person name="Kingham B."/>
            <person name="Goesmann A."/>
            <person name="Betenbaugh M.J."/>
            <person name="Lewis N.E."/>
            <person name="Borth N."/>
            <person name="Lee K.H."/>
        </authorList>
    </citation>
    <scope>NUCLEOTIDE SEQUENCE [LARGE SCALE GENOMIC DNA]</scope>
    <source>
        <strain evidence="3">17A/GY</strain>
    </source>
</reference>
<feature type="domain" description="FERM" evidence="2">
    <location>
        <begin position="56"/>
        <end position="379"/>
    </location>
</feature>
<accession>A0A9J7FCF6</accession>
<dbReference type="GeneID" id="100750569"/>
<dbReference type="Gene3D" id="3.10.20.90">
    <property type="entry name" value="Phosphatidylinositol 3-kinase Catalytic Subunit, Chain A, domain 1"/>
    <property type="match status" value="1"/>
</dbReference>
<dbReference type="CDD" id="cd14473">
    <property type="entry name" value="FERM_B-lobe"/>
    <property type="match status" value="1"/>
</dbReference>
<dbReference type="Proteomes" id="UP001108280">
    <property type="component" value="Chromosome 2"/>
</dbReference>
<name>A0A9J7FCF6_CRIGR</name>
<evidence type="ECO:0000313" key="3">
    <source>
        <dbReference type="Proteomes" id="UP001108280"/>
    </source>
</evidence>
<dbReference type="InterPro" id="IPR019749">
    <property type="entry name" value="Band_41_domain"/>
</dbReference>
<dbReference type="InterPro" id="IPR018979">
    <property type="entry name" value="FERM_N"/>
</dbReference>
<dbReference type="InterPro" id="IPR019748">
    <property type="entry name" value="FERM_central"/>
</dbReference>
<evidence type="ECO:0000256" key="1">
    <source>
        <dbReference type="SAM" id="MobiDB-lite"/>
    </source>
</evidence>
<dbReference type="AlphaFoldDB" id="A0A9J7FCF6"/>
<reference evidence="3" key="2">
    <citation type="journal article" date="2020" name="Biotechnol. Bioeng.">
        <title>Chromosome-scale scaffolds for the Chinese hamster reference genome assembly to facilitate the study of the CHO epigenome.</title>
        <authorList>
            <person name="Hilliard W."/>
            <person name="MacDonald M."/>
            <person name="Lee K.H."/>
        </authorList>
    </citation>
    <scope>NUCLEOTIDE SEQUENCE [LARGE SCALE GENOMIC DNA]</scope>
    <source>
        <strain evidence="3">17A/GY</strain>
    </source>
</reference>
<dbReference type="InterPro" id="IPR018980">
    <property type="entry name" value="FERM_PH-like_C"/>
</dbReference>
<dbReference type="InterPro" id="IPR047145">
    <property type="entry name" value="FRMD6-like"/>
</dbReference>
<organism evidence="3 4">
    <name type="scientific">Cricetulus griseus</name>
    <name type="common">Chinese hamster</name>
    <name type="synonym">Cricetulus barabensis griseus</name>
    <dbReference type="NCBI Taxonomy" id="10029"/>
    <lineage>
        <taxon>Eukaryota</taxon>
        <taxon>Metazoa</taxon>
        <taxon>Chordata</taxon>
        <taxon>Craniata</taxon>
        <taxon>Vertebrata</taxon>
        <taxon>Euteleostomi</taxon>
        <taxon>Mammalia</taxon>
        <taxon>Eutheria</taxon>
        <taxon>Euarchontoglires</taxon>
        <taxon>Glires</taxon>
        <taxon>Rodentia</taxon>
        <taxon>Myomorpha</taxon>
        <taxon>Muroidea</taxon>
        <taxon>Cricetidae</taxon>
        <taxon>Cricetinae</taxon>
        <taxon>Cricetulus</taxon>
    </lineage>
</organism>
<dbReference type="InterPro" id="IPR029071">
    <property type="entry name" value="Ubiquitin-like_domsf"/>
</dbReference>
<dbReference type="GO" id="GO:0035332">
    <property type="term" value="P:positive regulation of hippo signaling"/>
    <property type="evidence" value="ECO:0007669"/>
    <property type="project" value="TreeGrafter"/>
</dbReference>
<protein>
    <submittedName>
        <fullName evidence="4">FERM domain-containing protein 1 isoform X2</fullName>
    </submittedName>
</protein>
<keyword evidence="3" id="KW-1185">Reference proteome</keyword>
<gene>
    <name evidence="4" type="primary">Frmd1</name>
</gene>
<evidence type="ECO:0000313" key="4">
    <source>
        <dbReference type="RefSeq" id="XP_027256774.1"/>
    </source>
</evidence>
<dbReference type="SMART" id="SM00295">
    <property type="entry name" value="B41"/>
    <property type="match status" value="1"/>
</dbReference>
<feature type="compositionally biased region" description="Low complexity" evidence="1">
    <location>
        <begin position="433"/>
        <end position="442"/>
    </location>
</feature>
<dbReference type="OrthoDB" id="5957665at2759"/>
<evidence type="ECO:0000259" key="2">
    <source>
        <dbReference type="PROSITE" id="PS50057"/>
    </source>
</evidence>
<feature type="region of interest" description="Disordered" evidence="1">
    <location>
        <begin position="432"/>
        <end position="465"/>
    </location>
</feature>
<dbReference type="Pfam" id="PF09379">
    <property type="entry name" value="FERM_N"/>
    <property type="match status" value="1"/>
</dbReference>
<proteinExistence type="predicted"/>
<dbReference type="Pfam" id="PF00373">
    <property type="entry name" value="FERM_M"/>
    <property type="match status" value="1"/>
</dbReference>
<dbReference type="GO" id="GO:0098592">
    <property type="term" value="C:cytoplasmic side of apical plasma membrane"/>
    <property type="evidence" value="ECO:0007669"/>
    <property type="project" value="TreeGrafter"/>
</dbReference>
<dbReference type="RefSeq" id="XP_027256774.1">
    <property type="nucleotide sequence ID" value="XM_027400973.1"/>
</dbReference>
<dbReference type="SUPFAM" id="SSF47031">
    <property type="entry name" value="Second domain of FERM"/>
    <property type="match status" value="1"/>
</dbReference>
<feature type="compositionally biased region" description="Basic and acidic residues" evidence="1">
    <location>
        <begin position="454"/>
        <end position="465"/>
    </location>
</feature>
<dbReference type="PANTHER" id="PTHR13429:SF7">
    <property type="entry name" value="FERM DOMAIN-CONTAINING PROTEIN 1"/>
    <property type="match status" value="1"/>
</dbReference>
<feature type="region of interest" description="Disordered" evidence="1">
    <location>
        <begin position="1"/>
        <end position="46"/>
    </location>
</feature>
<dbReference type="SUPFAM" id="SSF54236">
    <property type="entry name" value="Ubiquitin-like"/>
    <property type="match status" value="1"/>
</dbReference>
<dbReference type="InterPro" id="IPR000299">
    <property type="entry name" value="FERM_domain"/>
</dbReference>
<dbReference type="PANTHER" id="PTHR13429">
    <property type="entry name" value="FERM DOMAIN (PROTEIN4.1-EZRIN-RADIXIN-MOESIN) FAMILY"/>
    <property type="match status" value="1"/>
</dbReference>
<dbReference type="KEGG" id="cge:100750569"/>
<dbReference type="SMART" id="SM01196">
    <property type="entry name" value="FERM_C"/>
    <property type="match status" value="1"/>
</dbReference>
<dbReference type="CTD" id="79981"/>
<dbReference type="InterPro" id="IPR014352">
    <property type="entry name" value="FERM/acyl-CoA-bd_prot_sf"/>
</dbReference>
<sequence length="550" mass="63408">MAQPLPSSRHGLDNTDVDPTLKGSLSDPISSPPPKANSSHSRDTNIWHPEMNSELRDILVLLPTWEQLRLSVEVTATGQELFRQVCDTAHIRDAHVFGLSVVRNNEYVFLDLKQKLSKYFSKDWKMEMNQRDKISRAPFITFFRVQFYVENGRAISDKTARYLYYCHLKEQVLRSKCMHREEAYFLLAACGLQADLGNHQESVHVGKYFEPHAYFPQWIINNRGADYILRHVPAMHREHRGLSPQEAILRFIRDACQLEDVPVHFFRLYKEKKEDGPTMLLGLTLKGVHIYRGKKLEIQPEGLLATRKLRFYTGYAWRSHYLLQLLRTTHQLHLRLRPVLQRLQQLGEAQEKKCYRESYISDPLEQDLNPHSRNYLGNEDNMGSRQQSLLSLFPKSHGKSHTVGMELNSLHGECEMSVDELTGTERLCGMAPSSSSWSSFSSQDTCTNSRGGQRKQDEAAEHTNRMADQVGEAQADHRGDQYLHSMDNMRLPAPVFPTLSVYLTQLPGAACFWSCWWPLEARAPLNGKTFINYLSQYRPGERSPLQEFVV</sequence>
<dbReference type="PROSITE" id="PS50057">
    <property type="entry name" value="FERM_3"/>
    <property type="match status" value="1"/>
</dbReference>
<reference evidence="4" key="3">
    <citation type="submission" date="2025-08" db="UniProtKB">
        <authorList>
            <consortium name="RefSeq"/>
        </authorList>
    </citation>
    <scope>IDENTIFICATION</scope>
    <source>
        <strain evidence="4">17A/GY</strain>
        <tissue evidence="4">Liver</tissue>
    </source>
</reference>
<dbReference type="Gene3D" id="1.20.80.10">
    <property type="match status" value="1"/>
</dbReference>
<dbReference type="InterPro" id="IPR035963">
    <property type="entry name" value="FERM_2"/>
</dbReference>